<gene>
    <name evidence="9" type="ORF">JEQ12_002465</name>
</gene>
<evidence type="ECO:0000256" key="4">
    <source>
        <dbReference type="ARBA" id="ARBA00023136"/>
    </source>
</evidence>
<dbReference type="AlphaFoldDB" id="A0A836A9G0"/>
<dbReference type="InterPro" id="IPR036734">
    <property type="entry name" value="Neur_chan_lig-bd_sf"/>
</dbReference>
<dbReference type="PROSITE" id="PS00236">
    <property type="entry name" value="NEUROTR_ION_CHANNEL"/>
    <property type="match status" value="1"/>
</dbReference>
<dbReference type="InterPro" id="IPR038050">
    <property type="entry name" value="Neuro_actylchol_rec"/>
</dbReference>
<evidence type="ECO:0000256" key="6">
    <source>
        <dbReference type="SAM" id="Phobius"/>
    </source>
</evidence>
<dbReference type="InterPro" id="IPR006201">
    <property type="entry name" value="Neur_channel"/>
</dbReference>
<dbReference type="GO" id="GO:0005230">
    <property type="term" value="F:extracellular ligand-gated monoatomic ion channel activity"/>
    <property type="evidence" value="ECO:0007669"/>
    <property type="project" value="InterPro"/>
</dbReference>
<sequence length="362" mass="40346">MVLRLLLHLTFLGLGTTQPLAQQQGFNAPAFDWPSFSNLNSPQEVPDPIQIPNNGSKPLVVDVQVFVSNVFNVDILRYTVSSTLLLRLSWLNTRLALNSTGHQQNPIMLPWDVLWMPRLTVREALWVNWQDKNPQARVDGDGHIEFYLALTTETNCDFELFHFPRDQSDCHLTFFAFSNTVRELEFQVHAVNEIVSVKREFVVQDLKTEIPSQHLVPCFQVTLRLQNTALKAILTLLVPGEALLLADLCGGLLPLHTERIAYKVTLLLSYLVFHSSLIQALPSSSSCNPLLVYYFTILLLLLFVSTTETVLLTGLLARGKLRAEDSPIPALNGEQHNRGKPGPNPEGGQGLGPLPGGVEEEA</sequence>
<accession>A0A836A9G0</accession>
<dbReference type="SUPFAM" id="SSF63712">
    <property type="entry name" value="Nicotinic receptor ligand binding domain-like"/>
    <property type="match status" value="1"/>
</dbReference>
<comment type="subcellular location">
    <subcellularLocation>
        <location evidence="1">Membrane</location>
        <topology evidence="1">Multi-pass membrane protein</topology>
    </subcellularLocation>
</comment>
<dbReference type="InterPro" id="IPR006202">
    <property type="entry name" value="Neur_chan_lig-bd"/>
</dbReference>
<dbReference type="PANTHER" id="PTHR18945">
    <property type="entry name" value="NEUROTRANSMITTER GATED ION CHANNEL"/>
    <property type="match status" value="1"/>
</dbReference>
<evidence type="ECO:0000256" key="5">
    <source>
        <dbReference type="SAM" id="MobiDB-lite"/>
    </source>
</evidence>
<dbReference type="Gene3D" id="1.20.58.390">
    <property type="entry name" value="Neurotransmitter-gated ion-channel transmembrane domain"/>
    <property type="match status" value="1"/>
</dbReference>
<evidence type="ECO:0000256" key="1">
    <source>
        <dbReference type="ARBA" id="ARBA00004141"/>
    </source>
</evidence>
<keyword evidence="2 6" id="KW-0812">Transmembrane</keyword>
<keyword evidence="7" id="KW-0732">Signal</keyword>
<organism evidence="9 10">
    <name type="scientific">Ovis aries</name>
    <name type="common">Sheep</name>
    <dbReference type="NCBI Taxonomy" id="9940"/>
    <lineage>
        <taxon>Eukaryota</taxon>
        <taxon>Metazoa</taxon>
        <taxon>Chordata</taxon>
        <taxon>Craniata</taxon>
        <taxon>Vertebrata</taxon>
        <taxon>Euteleostomi</taxon>
        <taxon>Mammalia</taxon>
        <taxon>Eutheria</taxon>
        <taxon>Laurasiatheria</taxon>
        <taxon>Artiodactyla</taxon>
        <taxon>Ruminantia</taxon>
        <taxon>Pecora</taxon>
        <taxon>Bovidae</taxon>
        <taxon>Caprinae</taxon>
        <taxon>Ovis</taxon>
    </lineage>
</organism>
<evidence type="ECO:0000313" key="9">
    <source>
        <dbReference type="EMBL" id="KAG5202882.1"/>
    </source>
</evidence>
<keyword evidence="3 6" id="KW-1133">Transmembrane helix</keyword>
<dbReference type="Proteomes" id="UP000664991">
    <property type="component" value="Unassembled WGS sequence"/>
</dbReference>
<feature type="signal peptide" evidence="7">
    <location>
        <begin position="1"/>
        <end position="17"/>
    </location>
</feature>
<reference evidence="9 10" key="1">
    <citation type="submission" date="2020-12" db="EMBL/GenBank/DDBJ databases">
        <title>De novo assembly of Tibetan sheep genome.</title>
        <authorList>
            <person name="Li X."/>
        </authorList>
    </citation>
    <scope>NUCLEOTIDE SEQUENCE [LARGE SCALE GENOMIC DNA]</scope>
    <source>
        <tissue evidence="9">Heart</tissue>
    </source>
</reference>
<proteinExistence type="predicted"/>
<feature type="domain" description="Neurotransmitter-gated ion-channel ligand-binding" evidence="8">
    <location>
        <begin position="51"/>
        <end position="201"/>
    </location>
</feature>
<dbReference type="FunFam" id="2.70.170.10:FF:000037">
    <property type="entry name" value="zinc-activated ligand-gated ion channel"/>
    <property type="match status" value="1"/>
</dbReference>
<evidence type="ECO:0000313" key="10">
    <source>
        <dbReference type="Proteomes" id="UP000664991"/>
    </source>
</evidence>
<dbReference type="Pfam" id="PF02931">
    <property type="entry name" value="Neur_chan_LBD"/>
    <property type="match status" value="1"/>
</dbReference>
<dbReference type="GO" id="GO:0016020">
    <property type="term" value="C:membrane"/>
    <property type="evidence" value="ECO:0007669"/>
    <property type="project" value="UniProtKB-SubCell"/>
</dbReference>
<dbReference type="CDD" id="cd18994">
    <property type="entry name" value="LGIC_ECD_ZAC"/>
    <property type="match status" value="1"/>
</dbReference>
<dbReference type="InterPro" id="IPR036719">
    <property type="entry name" value="Neuro-gated_channel_TM_sf"/>
</dbReference>
<feature type="region of interest" description="Disordered" evidence="5">
    <location>
        <begin position="327"/>
        <end position="362"/>
    </location>
</feature>
<comment type="caution">
    <text evidence="9">The sequence shown here is derived from an EMBL/GenBank/DDBJ whole genome shotgun (WGS) entry which is preliminary data.</text>
</comment>
<name>A0A836A9G0_SHEEP</name>
<feature type="chain" id="PRO_5032885266" description="Neurotransmitter-gated ion-channel ligand-binding domain-containing protein" evidence="7">
    <location>
        <begin position="18"/>
        <end position="362"/>
    </location>
</feature>
<keyword evidence="4 6" id="KW-0472">Membrane</keyword>
<feature type="compositionally biased region" description="Gly residues" evidence="5">
    <location>
        <begin position="345"/>
        <end position="355"/>
    </location>
</feature>
<evidence type="ECO:0000256" key="7">
    <source>
        <dbReference type="SAM" id="SignalP"/>
    </source>
</evidence>
<evidence type="ECO:0000256" key="3">
    <source>
        <dbReference type="ARBA" id="ARBA00022989"/>
    </source>
</evidence>
<evidence type="ECO:0000259" key="8">
    <source>
        <dbReference type="Pfam" id="PF02931"/>
    </source>
</evidence>
<feature type="transmembrane region" description="Helical" evidence="6">
    <location>
        <begin position="293"/>
        <end position="317"/>
    </location>
</feature>
<dbReference type="EMBL" id="JAEMGP010000011">
    <property type="protein sequence ID" value="KAG5202882.1"/>
    <property type="molecule type" value="Genomic_DNA"/>
</dbReference>
<dbReference type="InterPro" id="IPR018000">
    <property type="entry name" value="Neurotransmitter_ion_chnl_CS"/>
</dbReference>
<dbReference type="SUPFAM" id="SSF90112">
    <property type="entry name" value="Neurotransmitter-gated ion-channel transmembrane pore"/>
    <property type="match status" value="1"/>
</dbReference>
<dbReference type="GO" id="GO:0004888">
    <property type="term" value="F:transmembrane signaling receptor activity"/>
    <property type="evidence" value="ECO:0007669"/>
    <property type="project" value="InterPro"/>
</dbReference>
<protein>
    <recommendedName>
        <fullName evidence="8">Neurotransmitter-gated ion-channel ligand-binding domain-containing protein</fullName>
    </recommendedName>
</protein>
<evidence type="ECO:0000256" key="2">
    <source>
        <dbReference type="ARBA" id="ARBA00022692"/>
    </source>
</evidence>
<dbReference type="Gene3D" id="2.70.170.10">
    <property type="entry name" value="Neurotransmitter-gated ion-channel ligand-binding domain"/>
    <property type="match status" value="1"/>
</dbReference>